<comment type="similarity">
    <text evidence="1">Belongs to the short-chain dehydrogenases/reductases (SDR) family.</text>
</comment>
<dbReference type="InterPro" id="IPR002347">
    <property type="entry name" value="SDR_fam"/>
</dbReference>
<reference evidence="3 4" key="1">
    <citation type="journal article" date="2015" name="Fungal Genet. Biol.">
        <title>Evolution of novel wood decay mechanisms in Agaricales revealed by the genome sequences of Fistulina hepatica and Cylindrobasidium torrendii.</title>
        <authorList>
            <person name="Floudas D."/>
            <person name="Held B.W."/>
            <person name="Riley R."/>
            <person name="Nagy L.G."/>
            <person name="Koehler G."/>
            <person name="Ransdell A.S."/>
            <person name="Younus H."/>
            <person name="Chow J."/>
            <person name="Chiniquy J."/>
            <person name="Lipzen A."/>
            <person name="Tritt A."/>
            <person name="Sun H."/>
            <person name="Haridas S."/>
            <person name="LaButti K."/>
            <person name="Ohm R.A."/>
            <person name="Kues U."/>
            <person name="Blanchette R.A."/>
            <person name="Grigoriev I.V."/>
            <person name="Minto R.E."/>
            <person name="Hibbett D.S."/>
        </authorList>
    </citation>
    <scope>NUCLEOTIDE SEQUENCE [LARGE SCALE GENOMIC DNA]</scope>
    <source>
        <strain evidence="3 4">FP15055 ss-10</strain>
    </source>
</reference>
<keyword evidence="4" id="KW-1185">Reference proteome</keyword>
<evidence type="ECO:0000256" key="1">
    <source>
        <dbReference type="ARBA" id="ARBA00006484"/>
    </source>
</evidence>
<dbReference type="PRINTS" id="PR00080">
    <property type="entry name" value="SDRFAMILY"/>
</dbReference>
<dbReference type="GO" id="GO:0016616">
    <property type="term" value="F:oxidoreductase activity, acting on the CH-OH group of donors, NAD or NADP as acceptor"/>
    <property type="evidence" value="ECO:0007669"/>
    <property type="project" value="TreeGrafter"/>
</dbReference>
<proteinExistence type="inferred from homology"/>
<evidence type="ECO:0000313" key="4">
    <source>
        <dbReference type="Proteomes" id="UP000054007"/>
    </source>
</evidence>
<dbReference type="PRINTS" id="PR00081">
    <property type="entry name" value="GDHRDH"/>
</dbReference>
<dbReference type="Pfam" id="PF13561">
    <property type="entry name" value="adh_short_C2"/>
    <property type="match status" value="1"/>
</dbReference>
<dbReference type="PROSITE" id="PS00061">
    <property type="entry name" value="ADH_SHORT"/>
    <property type="match status" value="1"/>
</dbReference>
<dbReference type="InterPro" id="IPR036291">
    <property type="entry name" value="NAD(P)-bd_dom_sf"/>
</dbReference>
<dbReference type="STRING" id="1314674.A0A0D7BK42"/>
<sequence>MNFVVTGAARGIGRGLTRSLLTQGHRVFLIDSNQQELENTLKLASNWSSSDDSKFTSALVDLSDRAQLKATIPKISAFCSGRLDVLINNAFATPHVWRNGAKMEDTDSDAVEAEWDTKITVGLTAPFLLARLCTQMLSPGGCIINIASTRAHQSEENHEGYSAAKAGLLGLTQSMAVSLGHRHKIRVNAITPGWVSVDNENRAADSANTKWEDGMSEADHHFHPAGRVGKVEDVAKAVRFLVESDFVTGQEIVLDGGVGKKMIYPEED</sequence>
<accession>A0A0D7BK42</accession>
<dbReference type="OrthoDB" id="498125at2759"/>
<evidence type="ECO:0000313" key="3">
    <source>
        <dbReference type="EMBL" id="KIY70605.1"/>
    </source>
</evidence>
<keyword evidence="2" id="KW-0521">NADP</keyword>
<dbReference type="Gene3D" id="3.40.50.720">
    <property type="entry name" value="NAD(P)-binding Rossmann-like Domain"/>
    <property type="match status" value="1"/>
</dbReference>
<protein>
    <submittedName>
        <fullName evidence="3">3-oxoacyl-reductase</fullName>
    </submittedName>
</protein>
<evidence type="ECO:0000256" key="2">
    <source>
        <dbReference type="ARBA" id="ARBA00022857"/>
    </source>
</evidence>
<gene>
    <name evidence="3" type="ORF">CYLTODRAFT_370656</name>
</gene>
<dbReference type="AlphaFoldDB" id="A0A0D7BK42"/>
<dbReference type="PANTHER" id="PTHR42760">
    <property type="entry name" value="SHORT-CHAIN DEHYDROGENASES/REDUCTASES FAMILY MEMBER"/>
    <property type="match status" value="1"/>
</dbReference>
<dbReference type="EMBL" id="KN880465">
    <property type="protein sequence ID" value="KIY70605.1"/>
    <property type="molecule type" value="Genomic_DNA"/>
</dbReference>
<dbReference type="Proteomes" id="UP000054007">
    <property type="component" value="Unassembled WGS sequence"/>
</dbReference>
<dbReference type="InterPro" id="IPR020904">
    <property type="entry name" value="Sc_DH/Rdtase_CS"/>
</dbReference>
<dbReference type="SUPFAM" id="SSF51735">
    <property type="entry name" value="NAD(P)-binding Rossmann-fold domains"/>
    <property type="match status" value="1"/>
</dbReference>
<name>A0A0D7BK42_9AGAR</name>
<organism evidence="3 4">
    <name type="scientific">Cylindrobasidium torrendii FP15055 ss-10</name>
    <dbReference type="NCBI Taxonomy" id="1314674"/>
    <lineage>
        <taxon>Eukaryota</taxon>
        <taxon>Fungi</taxon>
        <taxon>Dikarya</taxon>
        <taxon>Basidiomycota</taxon>
        <taxon>Agaricomycotina</taxon>
        <taxon>Agaricomycetes</taxon>
        <taxon>Agaricomycetidae</taxon>
        <taxon>Agaricales</taxon>
        <taxon>Marasmiineae</taxon>
        <taxon>Physalacriaceae</taxon>
        <taxon>Cylindrobasidium</taxon>
    </lineage>
</organism>